<gene>
    <name evidence="5" type="ORF">RclHR1_22470002</name>
</gene>
<evidence type="ECO:0000259" key="4">
    <source>
        <dbReference type="PROSITE" id="PS50013"/>
    </source>
</evidence>
<name>A0A2Z6RAA9_9GLOM</name>
<feature type="compositionally biased region" description="Acidic residues" evidence="3">
    <location>
        <begin position="348"/>
        <end position="364"/>
    </location>
</feature>
<reference evidence="5 6" key="1">
    <citation type="submission" date="2017-11" db="EMBL/GenBank/DDBJ databases">
        <title>The genome of Rhizophagus clarus HR1 reveals common genetic basis of auxotrophy among arbuscular mycorrhizal fungi.</title>
        <authorList>
            <person name="Kobayashi Y."/>
        </authorList>
    </citation>
    <scope>NUCLEOTIDE SEQUENCE [LARGE SCALE GENOMIC DNA]</scope>
    <source>
        <strain evidence="5 6">HR1</strain>
    </source>
</reference>
<dbReference type="InterPro" id="IPR051219">
    <property type="entry name" value="Heterochromatin_chromo-domain"/>
</dbReference>
<keyword evidence="6" id="KW-1185">Reference proteome</keyword>
<dbReference type="InterPro" id="IPR023780">
    <property type="entry name" value="Chromo_domain"/>
</dbReference>
<evidence type="ECO:0000256" key="1">
    <source>
        <dbReference type="ARBA" id="ARBA00004123"/>
    </source>
</evidence>
<dbReference type="InterPro" id="IPR000953">
    <property type="entry name" value="Chromo/chromo_shadow_dom"/>
</dbReference>
<evidence type="ECO:0000256" key="3">
    <source>
        <dbReference type="SAM" id="MobiDB-lite"/>
    </source>
</evidence>
<dbReference type="InterPro" id="IPR023779">
    <property type="entry name" value="Chromodomain_CS"/>
</dbReference>
<evidence type="ECO:0000313" key="6">
    <source>
        <dbReference type="Proteomes" id="UP000247702"/>
    </source>
</evidence>
<protein>
    <recommendedName>
        <fullName evidence="4">Chromo domain-containing protein</fullName>
    </recommendedName>
</protein>
<keyword evidence="2" id="KW-0539">Nucleus</keyword>
<proteinExistence type="predicted"/>
<dbReference type="Proteomes" id="UP000247702">
    <property type="component" value="Unassembled WGS sequence"/>
</dbReference>
<sequence length="364" mass="42407">MMRFGEPGRHKQQSFAERAIQAIQKPLLKRMTAQELKTGETSVEWSEDFHDIVRLVDEQWQRDPPKIPEGPPKIDKNTELLLEGTQVRTKLLEPISVLGKKLHGKFRIGDIKWDPKVRIIKKLILSPEQPPTYLLDGPHGRLGVSRCAYTRKELQVIPANEKPPPDSVIRGRPERYVPERIIKHRTRKGQLQYLVKWERYPEDESTWEPADRLQEDVPNLVHATPEWVENWLNAPIKETGHNVNASFERTDIFQIHEIARVIMYHLDQLAEEDYWKAVMDYKNSDEELEHAFKKYLAFAYQNVADGLDPYEIPVFHGELEEPLWQSDYWGDEDPDDPANWQSGPNEPSDSDEDLSDDSSDFDAE</sequence>
<organism evidence="5 6">
    <name type="scientific">Rhizophagus clarus</name>
    <dbReference type="NCBI Taxonomy" id="94130"/>
    <lineage>
        <taxon>Eukaryota</taxon>
        <taxon>Fungi</taxon>
        <taxon>Fungi incertae sedis</taxon>
        <taxon>Mucoromycota</taxon>
        <taxon>Glomeromycotina</taxon>
        <taxon>Glomeromycetes</taxon>
        <taxon>Glomerales</taxon>
        <taxon>Glomeraceae</taxon>
        <taxon>Rhizophagus</taxon>
    </lineage>
</organism>
<accession>A0A2Z6RAA9</accession>
<dbReference type="PROSITE" id="PS50013">
    <property type="entry name" value="CHROMO_2"/>
    <property type="match status" value="1"/>
</dbReference>
<dbReference type="SUPFAM" id="SSF54160">
    <property type="entry name" value="Chromo domain-like"/>
    <property type="match status" value="1"/>
</dbReference>
<dbReference type="SMART" id="SM00298">
    <property type="entry name" value="CHROMO"/>
    <property type="match status" value="1"/>
</dbReference>
<dbReference type="GO" id="GO:0005634">
    <property type="term" value="C:nucleus"/>
    <property type="evidence" value="ECO:0007669"/>
    <property type="project" value="UniProtKB-SubCell"/>
</dbReference>
<dbReference type="PANTHER" id="PTHR22812">
    <property type="entry name" value="CHROMOBOX PROTEIN"/>
    <property type="match status" value="1"/>
</dbReference>
<dbReference type="PROSITE" id="PS00598">
    <property type="entry name" value="CHROMO_1"/>
    <property type="match status" value="1"/>
</dbReference>
<dbReference type="STRING" id="94130.A0A2Z6RAA9"/>
<feature type="region of interest" description="Disordered" evidence="3">
    <location>
        <begin position="325"/>
        <end position="364"/>
    </location>
</feature>
<dbReference type="EMBL" id="BEXD01001388">
    <property type="protein sequence ID" value="GBB93881.1"/>
    <property type="molecule type" value="Genomic_DNA"/>
</dbReference>
<dbReference type="CDD" id="cd00024">
    <property type="entry name" value="CD_CSD"/>
    <property type="match status" value="1"/>
</dbReference>
<dbReference type="Gene3D" id="2.40.50.40">
    <property type="match status" value="1"/>
</dbReference>
<comment type="caution">
    <text evidence="5">The sequence shown here is derived from an EMBL/GenBank/DDBJ whole genome shotgun (WGS) entry which is preliminary data.</text>
</comment>
<evidence type="ECO:0000313" key="5">
    <source>
        <dbReference type="EMBL" id="GBB93881.1"/>
    </source>
</evidence>
<dbReference type="Pfam" id="PF00385">
    <property type="entry name" value="Chromo"/>
    <property type="match status" value="1"/>
</dbReference>
<evidence type="ECO:0000256" key="2">
    <source>
        <dbReference type="ARBA" id="ARBA00023242"/>
    </source>
</evidence>
<dbReference type="AlphaFoldDB" id="A0A2Z6RAA9"/>
<feature type="domain" description="Chromo" evidence="4">
    <location>
        <begin position="176"/>
        <end position="221"/>
    </location>
</feature>
<comment type="subcellular location">
    <subcellularLocation>
        <location evidence="1">Nucleus</location>
    </subcellularLocation>
</comment>
<dbReference type="InterPro" id="IPR016197">
    <property type="entry name" value="Chromo-like_dom_sf"/>
</dbReference>